<dbReference type="Proteomes" id="UP000198814">
    <property type="component" value="Unassembled WGS sequence"/>
</dbReference>
<reference evidence="8" key="1">
    <citation type="submission" date="2016-10" db="EMBL/GenBank/DDBJ databases">
        <authorList>
            <person name="Varghese N."/>
            <person name="Submissions S."/>
        </authorList>
    </citation>
    <scope>NUCLEOTIDE SEQUENCE [LARGE SCALE GENOMIC DNA]</scope>
    <source>
        <strain evidence="8">Nm76</strain>
    </source>
</reference>
<protein>
    <recommendedName>
        <fullName evidence="6">SURF1-like protein</fullName>
    </recommendedName>
</protein>
<keyword evidence="5 6" id="KW-0472">Membrane</keyword>
<keyword evidence="4 6" id="KW-1133">Transmembrane helix</keyword>
<feature type="transmembrane region" description="Helical" evidence="6">
    <location>
        <begin position="12"/>
        <end position="29"/>
    </location>
</feature>
<dbReference type="InterPro" id="IPR045214">
    <property type="entry name" value="Surf1/Surf4"/>
</dbReference>
<dbReference type="PANTHER" id="PTHR23427">
    <property type="entry name" value="SURFEIT LOCUS PROTEIN"/>
    <property type="match status" value="1"/>
</dbReference>
<dbReference type="PANTHER" id="PTHR23427:SF2">
    <property type="entry name" value="SURFEIT LOCUS PROTEIN 1"/>
    <property type="match status" value="1"/>
</dbReference>
<dbReference type="OrthoDB" id="9789940at2"/>
<dbReference type="InterPro" id="IPR002994">
    <property type="entry name" value="Surf1/Shy1"/>
</dbReference>
<evidence type="ECO:0000256" key="2">
    <source>
        <dbReference type="ARBA" id="ARBA00007165"/>
    </source>
</evidence>
<evidence type="ECO:0000256" key="1">
    <source>
        <dbReference type="ARBA" id="ARBA00004370"/>
    </source>
</evidence>
<evidence type="ECO:0000256" key="3">
    <source>
        <dbReference type="ARBA" id="ARBA00022692"/>
    </source>
</evidence>
<dbReference type="PROSITE" id="PS50895">
    <property type="entry name" value="SURF1"/>
    <property type="match status" value="1"/>
</dbReference>
<dbReference type="RefSeq" id="WP_090317709.1">
    <property type="nucleotide sequence ID" value="NZ_FNOE01000007.1"/>
</dbReference>
<evidence type="ECO:0000256" key="4">
    <source>
        <dbReference type="ARBA" id="ARBA00022989"/>
    </source>
</evidence>
<organism evidence="7 8">
    <name type="scientific">Nitrosomonas oligotropha</name>
    <dbReference type="NCBI Taxonomy" id="42354"/>
    <lineage>
        <taxon>Bacteria</taxon>
        <taxon>Pseudomonadati</taxon>
        <taxon>Pseudomonadota</taxon>
        <taxon>Betaproteobacteria</taxon>
        <taxon>Nitrosomonadales</taxon>
        <taxon>Nitrosomonadaceae</taxon>
        <taxon>Nitrosomonas</taxon>
    </lineage>
</organism>
<dbReference type="STRING" id="42354.SAMN05216333_10860"/>
<dbReference type="CDD" id="cd06662">
    <property type="entry name" value="SURF1"/>
    <property type="match status" value="1"/>
</dbReference>
<dbReference type="EMBL" id="FODO01000008">
    <property type="protein sequence ID" value="SEO33680.1"/>
    <property type="molecule type" value="Genomic_DNA"/>
</dbReference>
<dbReference type="AlphaFoldDB" id="A0A1H8NVJ1"/>
<sequence length="242" mass="27242">MNLLGYRFEPRLWAIAITIVSVIIFIELGKWQLSRAEEKSAQFEQLEQYAKQPAVLLPGTLVKLKDFQYRDVEVSGEYLPEHTIYLDNKTYHGRAGYHVITPLKILNSALHVAVNRGWVATGSDRSVLPAVAEVSGEVKITGIAASPEIRTLELSDRAIEGQVWDNFDLQRYQEVTGLTLQPLMLLQKSEEKDGLIRDWSKPDSGASKNIGYAVQWFSLAATAVIIFIVLNVKRKNSKNEQT</sequence>
<dbReference type="GO" id="GO:0005886">
    <property type="term" value="C:plasma membrane"/>
    <property type="evidence" value="ECO:0007669"/>
    <property type="project" value="UniProtKB-SubCell"/>
</dbReference>
<feature type="transmembrane region" description="Helical" evidence="6">
    <location>
        <begin position="210"/>
        <end position="230"/>
    </location>
</feature>
<keyword evidence="3 6" id="KW-0812">Transmembrane</keyword>
<evidence type="ECO:0000313" key="7">
    <source>
        <dbReference type="EMBL" id="SEO33680.1"/>
    </source>
</evidence>
<evidence type="ECO:0000256" key="6">
    <source>
        <dbReference type="RuleBase" id="RU363076"/>
    </source>
</evidence>
<keyword evidence="8" id="KW-1185">Reference proteome</keyword>
<keyword evidence="6" id="KW-1003">Cell membrane</keyword>
<comment type="similarity">
    <text evidence="2 6">Belongs to the SURF1 family.</text>
</comment>
<evidence type="ECO:0000313" key="8">
    <source>
        <dbReference type="Proteomes" id="UP000198814"/>
    </source>
</evidence>
<name>A0A1H8NVJ1_9PROT</name>
<evidence type="ECO:0000256" key="5">
    <source>
        <dbReference type="ARBA" id="ARBA00023136"/>
    </source>
</evidence>
<proteinExistence type="inferred from homology"/>
<dbReference type="Pfam" id="PF02104">
    <property type="entry name" value="SURF1"/>
    <property type="match status" value="1"/>
</dbReference>
<comment type="subcellular location">
    <subcellularLocation>
        <location evidence="6">Cell membrane</location>
        <topology evidence="6">Multi-pass membrane protein</topology>
    </subcellularLocation>
    <subcellularLocation>
        <location evidence="1">Membrane</location>
    </subcellularLocation>
</comment>
<accession>A0A1H8NVJ1</accession>
<gene>
    <name evidence="7" type="ORF">SAMN05216333_10860</name>
</gene>